<dbReference type="InterPro" id="IPR012885">
    <property type="entry name" value="F-box_Sdz-33"/>
</dbReference>
<feature type="domain" description="F-box" evidence="1">
    <location>
        <begin position="2"/>
        <end position="50"/>
    </location>
</feature>
<gene>
    <name evidence="2" type="primary">Cnig_chr_I.g3690</name>
    <name evidence="2" type="ORF">B9Z55_003690</name>
</gene>
<organism evidence="2 3">
    <name type="scientific">Caenorhabditis nigoni</name>
    <dbReference type="NCBI Taxonomy" id="1611254"/>
    <lineage>
        <taxon>Eukaryota</taxon>
        <taxon>Metazoa</taxon>
        <taxon>Ecdysozoa</taxon>
        <taxon>Nematoda</taxon>
        <taxon>Chromadorea</taxon>
        <taxon>Rhabditida</taxon>
        <taxon>Rhabditina</taxon>
        <taxon>Rhabditomorpha</taxon>
        <taxon>Rhabditoidea</taxon>
        <taxon>Rhabditidae</taxon>
        <taxon>Peloderinae</taxon>
        <taxon>Caenorhabditis</taxon>
    </lineage>
</organism>
<dbReference type="InterPro" id="IPR001810">
    <property type="entry name" value="F-box_dom"/>
</dbReference>
<evidence type="ECO:0000259" key="1">
    <source>
        <dbReference type="PROSITE" id="PS50181"/>
    </source>
</evidence>
<keyword evidence="3" id="KW-1185">Reference proteome</keyword>
<proteinExistence type="predicted"/>
<comment type="caution">
    <text evidence="2">The sequence shown here is derived from an EMBL/GenBank/DDBJ whole genome shotgun (WGS) entry which is preliminary data.</text>
</comment>
<reference evidence="3" key="1">
    <citation type="submission" date="2017-10" db="EMBL/GenBank/DDBJ databases">
        <title>Rapid genome shrinkage in a self-fertile nematode reveals novel sperm competition proteins.</title>
        <authorList>
            <person name="Yin D."/>
            <person name="Schwarz E.M."/>
            <person name="Thomas C.G."/>
            <person name="Felde R.L."/>
            <person name="Korf I.F."/>
            <person name="Cutter A.D."/>
            <person name="Schartner C.M."/>
            <person name="Ralston E.J."/>
            <person name="Meyer B.J."/>
            <person name="Haag E.S."/>
        </authorList>
    </citation>
    <scope>NUCLEOTIDE SEQUENCE [LARGE SCALE GENOMIC DNA]</scope>
    <source>
        <strain evidence="3">JU1422</strain>
    </source>
</reference>
<dbReference type="AlphaFoldDB" id="A0A2G5VS27"/>
<dbReference type="Pfam" id="PF07735">
    <property type="entry name" value="FBA_2"/>
    <property type="match status" value="1"/>
</dbReference>
<dbReference type="PANTHER" id="PTHR21503:SF52">
    <property type="entry name" value="F-BOX DOMAIN-CONTAINING PROTEIN"/>
    <property type="match status" value="1"/>
</dbReference>
<accession>A0A2G5VS27</accession>
<dbReference type="Proteomes" id="UP000230233">
    <property type="component" value="Chromosome I"/>
</dbReference>
<dbReference type="EMBL" id="PDUG01000001">
    <property type="protein sequence ID" value="PIC54437.1"/>
    <property type="molecule type" value="Genomic_DNA"/>
</dbReference>
<dbReference type="PROSITE" id="PS50181">
    <property type="entry name" value="FBOX"/>
    <property type="match status" value="1"/>
</dbReference>
<dbReference type="PANTHER" id="PTHR21503">
    <property type="entry name" value="F-BOX-CONTAINING HYPOTHETICAL PROTEIN C.ELEGANS"/>
    <property type="match status" value="1"/>
</dbReference>
<name>A0A2G5VS27_9PELO</name>
<dbReference type="Pfam" id="PF00646">
    <property type="entry name" value="F-box"/>
    <property type="match status" value="1"/>
</dbReference>
<evidence type="ECO:0000313" key="3">
    <source>
        <dbReference type="Proteomes" id="UP000230233"/>
    </source>
</evidence>
<protein>
    <recommendedName>
        <fullName evidence="1">F-box domain-containing protein</fullName>
    </recommendedName>
</protein>
<evidence type="ECO:0000313" key="2">
    <source>
        <dbReference type="EMBL" id="PIC54437.1"/>
    </source>
</evidence>
<sequence length="318" mass="36447">MPIALLNFPTDLLGEVFKECDPFELYILSKCSKKTRNSVKLGGTRNWKISYGIDWKIIIECGDGSDFHFCPTVEPEEYFKIDNSNKRMYVDIPFEGNPDFFFYLLEIFGIRGVELLGFHEGTFDTVLSIVKVLIERKTEIETFAIGEVSRTEIVAQFMPLLAQMNITNGFHCCSKFPPDYHYHFAKYPNQLFIAFSSWFNIGQLLDCTCVRIELWRSMLGNQELDVFLQHWKKKGTFPNLRFLRVKGNKIVNKSPILGMIPPIQNVDNPRVEVLLGPPEPDVIVDPVRVTKDDGTEGWLKVGLGFYPELTLLVSNPST</sequence>